<comment type="caution">
    <text evidence="2">The sequence shown here is derived from an EMBL/GenBank/DDBJ whole genome shotgun (WGS) entry which is preliminary data.</text>
</comment>
<dbReference type="RefSeq" id="WP_336496326.1">
    <property type="nucleotide sequence ID" value="NZ_JBAWSY010000002.1"/>
</dbReference>
<organism evidence="2 3">
    <name type="scientific">Psychrobacillus mangrovi</name>
    <dbReference type="NCBI Taxonomy" id="3117745"/>
    <lineage>
        <taxon>Bacteria</taxon>
        <taxon>Bacillati</taxon>
        <taxon>Bacillota</taxon>
        <taxon>Bacilli</taxon>
        <taxon>Bacillales</taxon>
        <taxon>Bacillaceae</taxon>
        <taxon>Psychrobacillus</taxon>
    </lineage>
</organism>
<dbReference type="EMBL" id="JBAWSY010000002">
    <property type="protein sequence ID" value="MEI4768773.1"/>
    <property type="molecule type" value="Genomic_DNA"/>
</dbReference>
<dbReference type="SUPFAM" id="SSF69118">
    <property type="entry name" value="AhpD-like"/>
    <property type="match status" value="1"/>
</dbReference>
<gene>
    <name evidence="2" type="ORF">WAX74_03750</name>
</gene>
<proteinExistence type="predicted"/>
<dbReference type="Proteomes" id="UP001364890">
    <property type="component" value="Unassembled WGS sequence"/>
</dbReference>
<dbReference type="Pfam" id="PF02627">
    <property type="entry name" value="CMD"/>
    <property type="match status" value="1"/>
</dbReference>
<dbReference type="PANTHER" id="PTHR33570:SF10">
    <property type="entry name" value="GAMMA-CARBOXYMUCONOLACTONE DECARBOXYLASE"/>
    <property type="match status" value="1"/>
</dbReference>
<protein>
    <submittedName>
        <fullName evidence="2">Carboxymuconolactone decarboxylase family protein</fullName>
    </submittedName>
</protein>
<dbReference type="InterPro" id="IPR052512">
    <property type="entry name" value="4CMD/NDH-1_regulator"/>
</dbReference>
<keyword evidence="3" id="KW-1185">Reference proteome</keyword>
<dbReference type="Gene3D" id="1.20.1290.10">
    <property type="entry name" value="AhpD-like"/>
    <property type="match status" value="1"/>
</dbReference>
<evidence type="ECO:0000259" key="1">
    <source>
        <dbReference type="Pfam" id="PF02627"/>
    </source>
</evidence>
<name>A0ABU8F188_9BACI</name>
<evidence type="ECO:0000313" key="2">
    <source>
        <dbReference type="EMBL" id="MEI4768773.1"/>
    </source>
</evidence>
<evidence type="ECO:0000313" key="3">
    <source>
        <dbReference type="Proteomes" id="UP001364890"/>
    </source>
</evidence>
<dbReference type="InterPro" id="IPR003779">
    <property type="entry name" value="CMD-like"/>
</dbReference>
<dbReference type="InterPro" id="IPR029032">
    <property type="entry name" value="AhpD-like"/>
</dbReference>
<sequence>MEDNKRYESGIHVMEELFSEEVRNGMAGMKNISPDFWEMIVSFGFGDLYGRNTLSHAQREVITLTTLITQGAFDQLKVHLRAALNVGLSKEEIIELIMHCAGYVGFPKAVQAMGIAGEIFKETEVTK</sequence>
<accession>A0ABU8F188</accession>
<reference evidence="2 3" key="1">
    <citation type="submission" date="2024-01" db="EMBL/GenBank/DDBJ databases">
        <title>Seven novel Bacillus-like species.</title>
        <authorList>
            <person name="Liu G."/>
        </authorList>
    </citation>
    <scope>NUCLEOTIDE SEQUENCE [LARGE SCALE GENOMIC DNA]</scope>
    <source>
        <strain evidence="2 3">FJAT-51614</strain>
    </source>
</reference>
<feature type="domain" description="Carboxymuconolactone decarboxylase-like" evidence="1">
    <location>
        <begin position="34"/>
        <end position="116"/>
    </location>
</feature>
<dbReference type="PANTHER" id="PTHR33570">
    <property type="entry name" value="4-CARBOXYMUCONOLACTONE DECARBOXYLASE FAMILY PROTEIN"/>
    <property type="match status" value="1"/>
</dbReference>